<dbReference type="PANTHER" id="PTHR47978">
    <property type="match status" value="1"/>
</dbReference>
<evidence type="ECO:0000313" key="3">
    <source>
        <dbReference type="EMBL" id="JAG35564.1"/>
    </source>
</evidence>
<sequence>MNKNGVDSNQANVKVVIIGNSDVGKTALMERFVYEKFSIRRGETLGATFVTKKITRGRQTLVLSIWDTAGTERYRAMMKQYYRKAKAAVVCYDITNKVSLEVLKSWVTELRNNEQDCRLYICGTKKDLVDDGKAACEVERDKVQFYAECISAPSIETSSKTGENVDKLFTMIADDLWDEALKSKVSNATGSFNIPHPPPKRHCCSK</sequence>
<evidence type="ECO:0000313" key="5">
    <source>
        <dbReference type="EMBL" id="JAP96794.1"/>
    </source>
</evidence>
<evidence type="ECO:0000313" key="6">
    <source>
        <dbReference type="EMBL" id="JAQ02917.1"/>
    </source>
</evidence>
<dbReference type="EMBL" id="GBHO01008039">
    <property type="protein sequence ID" value="JAG35565.1"/>
    <property type="molecule type" value="Transcribed_RNA"/>
</dbReference>
<comment type="similarity">
    <text evidence="1">Belongs to the small GTPase superfamily. Rab family.</text>
</comment>
<accession>A0A0A9YTR8</accession>
<dbReference type="AlphaFoldDB" id="A0A0A9YTR8"/>
<keyword evidence="2" id="KW-0547">Nucleotide-binding</keyword>
<dbReference type="GO" id="GO:0005525">
    <property type="term" value="F:GTP binding"/>
    <property type="evidence" value="ECO:0007669"/>
    <property type="project" value="InterPro"/>
</dbReference>
<protein>
    <submittedName>
        <fullName evidence="3">Ras-related protein Rab-24</fullName>
    </submittedName>
</protein>
<dbReference type="InterPro" id="IPR001806">
    <property type="entry name" value="Small_GTPase"/>
</dbReference>
<gene>
    <name evidence="3" type="primary">RAB24_0</name>
    <name evidence="4" type="synonym">RAB24_1</name>
    <name evidence="4" type="ORF">CM83_48967</name>
    <name evidence="3" type="ORF">CM83_48968</name>
    <name evidence="6" type="ORF">g.64439</name>
    <name evidence="5" type="ORF">g.64440</name>
</gene>
<dbReference type="Pfam" id="PF00071">
    <property type="entry name" value="Ras"/>
    <property type="match status" value="1"/>
</dbReference>
<dbReference type="EMBL" id="GBHO01008040">
    <property type="protein sequence ID" value="JAG35564.1"/>
    <property type="molecule type" value="Transcribed_RNA"/>
</dbReference>
<evidence type="ECO:0000256" key="1">
    <source>
        <dbReference type="ARBA" id="ARBA00006270"/>
    </source>
</evidence>
<dbReference type="PROSITE" id="PS51419">
    <property type="entry name" value="RAB"/>
    <property type="match status" value="1"/>
</dbReference>
<dbReference type="EMBL" id="GDHC01015712">
    <property type="protein sequence ID" value="JAQ02917.1"/>
    <property type="molecule type" value="Transcribed_RNA"/>
</dbReference>
<name>A0A0A9YTR8_LYGHE</name>
<evidence type="ECO:0000313" key="4">
    <source>
        <dbReference type="EMBL" id="JAG35565.1"/>
    </source>
</evidence>
<reference evidence="3" key="2">
    <citation type="submission" date="2014-07" db="EMBL/GenBank/DDBJ databases">
        <authorList>
            <person name="Hull J."/>
        </authorList>
    </citation>
    <scope>NUCLEOTIDE SEQUENCE</scope>
</reference>
<reference evidence="5" key="3">
    <citation type="journal article" date="2016" name="Gigascience">
        <title>De novo construction of an expanded transcriptome assembly for the western tarnished plant bug, Lygus hesperus.</title>
        <authorList>
            <person name="Tassone E.E."/>
            <person name="Geib S.M."/>
            <person name="Hall B."/>
            <person name="Fabrick J.A."/>
            <person name="Brent C.S."/>
            <person name="Hull J.J."/>
        </authorList>
    </citation>
    <scope>NUCLEOTIDE SEQUENCE</scope>
</reference>
<dbReference type="PRINTS" id="PR00449">
    <property type="entry name" value="RASTRNSFRMNG"/>
</dbReference>
<dbReference type="SMART" id="SM00174">
    <property type="entry name" value="RHO"/>
    <property type="match status" value="1"/>
</dbReference>
<dbReference type="InterPro" id="IPR005225">
    <property type="entry name" value="Small_GTP-bd"/>
</dbReference>
<organism evidence="3">
    <name type="scientific">Lygus hesperus</name>
    <name type="common">Western plant bug</name>
    <dbReference type="NCBI Taxonomy" id="30085"/>
    <lineage>
        <taxon>Eukaryota</taxon>
        <taxon>Metazoa</taxon>
        <taxon>Ecdysozoa</taxon>
        <taxon>Arthropoda</taxon>
        <taxon>Hexapoda</taxon>
        <taxon>Insecta</taxon>
        <taxon>Pterygota</taxon>
        <taxon>Neoptera</taxon>
        <taxon>Paraneoptera</taxon>
        <taxon>Hemiptera</taxon>
        <taxon>Heteroptera</taxon>
        <taxon>Panheteroptera</taxon>
        <taxon>Cimicomorpha</taxon>
        <taxon>Miridae</taxon>
        <taxon>Mirini</taxon>
        <taxon>Lygus</taxon>
    </lineage>
</organism>
<dbReference type="NCBIfam" id="TIGR00231">
    <property type="entry name" value="small_GTP"/>
    <property type="match status" value="1"/>
</dbReference>
<dbReference type="SMART" id="SM00173">
    <property type="entry name" value="RAS"/>
    <property type="match status" value="1"/>
</dbReference>
<dbReference type="EMBL" id="GDHC01021834">
    <property type="protein sequence ID" value="JAP96794.1"/>
    <property type="molecule type" value="Transcribed_RNA"/>
</dbReference>
<evidence type="ECO:0000256" key="2">
    <source>
        <dbReference type="ARBA" id="ARBA00022741"/>
    </source>
</evidence>
<dbReference type="SUPFAM" id="SSF52540">
    <property type="entry name" value="P-loop containing nucleoside triphosphate hydrolases"/>
    <property type="match status" value="1"/>
</dbReference>
<reference evidence="3" key="1">
    <citation type="journal article" date="2014" name="PLoS ONE">
        <title>Transcriptome-Based Identification of ABC Transporters in the Western Tarnished Plant Bug Lygus hesperus.</title>
        <authorList>
            <person name="Hull J.J."/>
            <person name="Chaney K."/>
            <person name="Geib S.M."/>
            <person name="Fabrick J.A."/>
            <person name="Brent C.S."/>
            <person name="Walsh D."/>
            <person name="Lavine L.C."/>
        </authorList>
    </citation>
    <scope>NUCLEOTIDE SEQUENCE</scope>
</reference>
<dbReference type="SMART" id="SM00175">
    <property type="entry name" value="RAB"/>
    <property type="match status" value="1"/>
</dbReference>
<proteinExistence type="inferred from homology"/>
<dbReference type="PROSITE" id="PS51421">
    <property type="entry name" value="RAS"/>
    <property type="match status" value="1"/>
</dbReference>
<dbReference type="FunFam" id="3.40.50.300:FF:000808">
    <property type="entry name" value="Small GTP-binding protein, putative"/>
    <property type="match status" value="1"/>
</dbReference>
<dbReference type="Gene3D" id="3.40.50.300">
    <property type="entry name" value="P-loop containing nucleotide triphosphate hydrolases"/>
    <property type="match status" value="1"/>
</dbReference>
<dbReference type="GO" id="GO:0003924">
    <property type="term" value="F:GTPase activity"/>
    <property type="evidence" value="ECO:0007669"/>
    <property type="project" value="InterPro"/>
</dbReference>
<dbReference type="CDD" id="cd00154">
    <property type="entry name" value="Rab"/>
    <property type="match status" value="1"/>
</dbReference>
<dbReference type="InterPro" id="IPR027417">
    <property type="entry name" value="P-loop_NTPase"/>
</dbReference>